<dbReference type="Proteomes" id="UP000824120">
    <property type="component" value="Chromosome 4"/>
</dbReference>
<evidence type="ECO:0000313" key="2">
    <source>
        <dbReference type="Proteomes" id="UP000824120"/>
    </source>
</evidence>
<name>A0A9J5ZIZ6_SOLCO</name>
<sequence>MFLKQCMLICGGGSGHKLICGLTIYGINIARNRFLHWCNEEVDLKCGKQCWRTGKRLSLFYGGNQEVEPQQFEVQYCHHINVVGDFIKEDGWDYGAMQDVFLEHVIEHV</sequence>
<keyword evidence="2" id="KW-1185">Reference proteome</keyword>
<proteinExistence type="predicted"/>
<evidence type="ECO:0000313" key="1">
    <source>
        <dbReference type="EMBL" id="KAG5610942.1"/>
    </source>
</evidence>
<dbReference type="AlphaFoldDB" id="A0A9J5ZIZ6"/>
<dbReference type="EMBL" id="JACXVP010000004">
    <property type="protein sequence ID" value="KAG5610942.1"/>
    <property type="molecule type" value="Genomic_DNA"/>
</dbReference>
<comment type="caution">
    <text evidence="1">The sequence shown here is derived from an EMBL/GenBank/DDBJ whole genome shotgun (WGS) entry which is preliminary data.</text>
</comment>
<reference evidence="1 2" key="1">
    <citation type="submission" date="2020-09" db="EMBL/GenBank/DDBJ databases">
        <title>De no assembly of potato wild relative species, Solanum commersonii.</title>
        <authorList>
            <person name="Cho K."/>
        </authorList>
    </citation>
    <scope>NUCLEOTIDE SEQUENCE [LARGE SCALE GENOMIC DNA]</scope>
    <source>
        <strain evidence="1">LZ3.2</strain>
        <tissue evidence="1">Leaf</tissue>
    </source>
</reference>
<gene>
    <name evidence="1" type="ORF">H5410_022223</name>
</gene>
<accession>A0A9J5ZIZ6</accession>
<protein>
    <submittedName>
        <fullName evidence="1">Uncharacterized protein</fullName>
    </submittedName>
</protein>
<organism evidence="1 2">
    <name type="scientific">Solanum commersonii</name>
    <name type="common">Commerson's wild potato</name>
    <name type="synonym">Commerson's nightshade</name>
    <dbReference type="NCBI Taxonomy" id="4109"/>
    <lineage>
        <taxon>Eukaryota</taxon>
        <taxon>Viridiplantae</taxon>
        <taxon>Streptophyta</taxon>
        <taxon>Embryophyta</taxon>
        <taxon>Tracheophyta</taxon>
        <taxon>Spermatophyta</taxon>
        <taxon>Magnoliopsida</taxon>
        <taxon>eudicotyledons</taxon>
        <taxon>Gunneridae</taxon>
        <taxon>Pentapetalae</taxon>
        <taxon>asterids</taxon>
        <taxon>lamiids</taxon>
        <taxon>Solanales</taxon>
        <taxon>Solanaceae</taxon>
        <taxon>Solanoideae</taxon>
        <taxon>Solaneae</taxon>
        <taxon>Solanum</taxon>
    </lineage>
</organism>